<dbReference type="AlphaFoldDB" id="A0A9P9X141"/>
<name>A0A9P9X141_9PEZI</name>
<dbReference type="InterPro" id="IPR029063">
    <property type="entry name" value="SAM-dependent_MTases_sf"/>
</dbReference>
<accession>A0A9P9X141</accession>
<dbReference type="SUPFAM" id="SSF53335">
    <property type="entry name" value="S-adenosyl-L-methionine-dependent methyltransferases"/>
    <property type="match status" value="1"/>
</dbReference>
<reference evidence="1" key="1">
    <citation type="submission" date="2019-01" db="EMBL/GenBank/DDBJ databases">
        <title>Colletotrichum abscissum LGMF1257.</title>
        <authorList>
            <person name="Baroncelli R."/>
        </authorList>
    </citation>
    <scope>NUCLEOTIDE SEQUENCE</scope>
    <source>
        <strain evidence="1">Ca142</strain>
    </source>
</reference>
<dbReference type="CDD" id="cd02440">
    <property type="entry name" value="AdoMet_MTases"/>
    <property type="match status" value="1"/>
</dbReference>
<dbReference type="Proteomes" id="UP001056436">
    <property type="component" value="Unassembled WGS sequence"/>
</dbReference>
<comment type="caution">
    <text evidence="1">The sequence shown here is derived from an EMBL/GenBank/DDBJ whole genome shotgun (WGS) entry which is preliminary data.</text>
</comment>
<proteinExistence type="predicted"/>
<organism evidence="1 2">
    <name type="scientific">Colletotrichum abscissum</name>
    <dbReference type="NCBI Taxonomy" id="1671311"/>
    <lineage>
        <taxon>Eukaryota</taxon>
        <taxon>Fungi</taxon>
        <taxon>Dikarya</taxon>
        <taxon>Ascomycota</taxon>
        <taxon>Pezizomycotina</taxon>
        <taxon>Sordariomycetes</taxon>
        <taxon>Hypocreomycetidae</taxon>
        <taxon>Glomerellales</taxon>
        <taxon>Glomerellaceae</taxon>
        <taxon>Colletotrichum</taxon>
        <taxon>Colletotrichum acutatum species complex</taxon>
    </lineage>
</organism>
<evidence type="ECO:0000313" key="2">
    <source>
        <dbReference type="Proteomes" id="UP001056436"/>
    </source>
</evidence>
<keyword evidence="2" id="KW-1185">Reference proteome</keyword>
<gene>
    <name evidence="1" type="ORF">CABS02_14523</name>
</gene>
<protein>
    <submittedName>
        <fullName evidence="1">Methyltransferase domain-containing protein</fullName>
    </submittedName>
</protein>
<dbReference type="GO" id="GO:0032259">
    <property type="term" value="P:methylation"/>
    <property type="evidence" value="ECO:0007669"/>
    <property type="project" value="UniProtKB-KW"/>
</dbReference>
<dbReference type="Gene3D" id="3.40.50.150">
    <property type="entry name" value="Vaccinia Virus protein VP39"/>
    <property type="match status" value="1"/>
</dbReference>
<dbReference type="GO" id="GO:0008168">
    <property type="term" value="F:methyltransferase activity"/>
    <property type="evidence" value="ECO:0007669"/>
    <property type="project" value="UniProtKB-KW"/>
</dbReference>
<evidence type="ECO:0000313" key="1">
    <source>
        <dbReference type="EMBL" id="KAI3530411.1"/>
    </source>
</evidence>
<dbReference type="Pfam" id="PF13489">
    <property type="entry name" value="Methyltransf_23"/>
    <property type="match status" value="1"/>
</dbReference>
<dbReference type="OrthoDB" id="2013972at2759"/>
<dbReference type="EMBL" id="SDAQ01000205">
    <property type="protein sequence ID" value="KAI3530411.1"/>
    <property type="molecule type" value="Genomic_DNA"/>
</dbReference>
<keyword evidence="1" id="KW-0808">Transferase</keyword>
<keyword evidence="1" id="KW-0489">Methyltransferase</keyword>
<sequence>MESYRVQLVSTTHYGNGCRMTGETTHGHGPTGDPATEMQADIEGILHRAVEVVVGKQPPERYGHSILDVGTGSGIWTTDLADYLWDNGWNAQIIGTFRNPVQPRLIPITTTFCSTDRLEALNKLKGKFDYVHSRRLWEAIESPAELVKQIFARLNPGGSLQLESISWLPVNRQCILSTSPKLRAWCGMLQRAMDAGDGGPGYAGTEGDLEKAGFVEVSQETVEFRLQDDQNTAEDWFKHGLLTLLKAEDLAPLPWLKHCRQEISARRPAFPSLPDPVDEFLAAVEKELAEADVCFRM</sequence>